<proteinExistence type="predicted"/>
<accession>A0A806X4L7</accession>
<dbReference type="AlphaFoldDB" id="A0A806X4L7"/>
<keyword evidence="1" id="KW-0732">Signal</keyword>
<evidence type="ECO:0000313" key="3">
    <source>
        <dbReference type="Proteomes" id="UP000069162"/>
    </source>
</evidence>
<organism evidence="2 3">
    <name type="scientific">[Enterobacter] lignolyticus</name>
    <dbReference type="NCBI Taxonomy" id="1334193"/>
    <lineage>
        <taxon>Bacteria</taxon>
        <taxon>Pseudomonadati</taxon>
        <taxon>Pseudomonadota</taxon>
        <taxon>Gammaproteobacteria</taxon>
        <taxon>Enterobacterales</taxon>
        <taxon>Enterobacteriaceae</taxon>
        <taxon>Pluralibacter</taxon>
    </lineage>
</organism>
<name>A0A806X4L7_9ENTR</name>
<gene>
    <name evidence="2" type="ORF">AO703_10365</name>
</gene>
<feature type="signal peptide" evidence="1">
    <location>
        <begin position="1"/>
        <end position="20"/>
    </location>
</feature>
<dbReference type="EMBL" id="CP012871">
    <property type="protein sequence ID" value="ALR76686.1"/>
    <property type="molecule type" value="Genomic_DNA"/>
</dbReference>
<dbReference type="Proteomes" id="UP000069162">
    <property type="component" value="Chromosome"/>
</dbReference>
<dbReference type="RefSeq" id="WP_062741156.1">
    <property type="nucleotide sequence ID" value="NZ_CP012871.1"/>
</dbReference>
<evidence type="ECO:0000313" key="2">
    <source>
        <dbReference type="EMBL" id="ALR76686.1"/>
    </source>
</evidence>
<sequence>MKRVIVGALALLALSANVNAAQKFECDMGFGGITPVTVSATTLTIDNFQAVTSGTVITYRDNGDVMVSENYEYRGAKYNMHFRLTAANLATPKDATPEVKAEIERKNKEEKYSVSVFEDVIYWKGGKRVDADGKPLTETQIKGSSRDFVSFPCRKVS</sequence>
<dbReference type="KEGG" id="kle:AO703_10365"/>
<evidence type="ECO:0000256" key="1">
    <source>
        <dbReference type="SAM" id="SignalP"/>
    </source>
</evidence>
<protein>
    <submittedName>
        <fullName evidence="2">Uncharacterized protein</fullName>
    </submittedName>
</protein>
<feature type="chain" id="PRO_5032664235" evidence="1">
    <location>
        <begin position="21"/>
        <end position="157"/>
    </location>
</feature>
<reference evidence="3" key="1">
    <citation type="submission" date="2015-10" db="EMBL/GenBank/DDBJ databases">
        <title>Complete Genome Sequencing of Klebsiella sp. strain G5.</title>
        <authorList>
            <person name="Chan K.-G."/>
            <person name="Chen J.-W."/>
        </authorList>
    </citation>
    <scope>NUCLEOTIDE SEQUENCE [LARGE SCALE GENOMIC DNA]</scope>
    <source>
        <strain evidence="3">G5</strain>
    </source>
</reference>